<reference evidence="2 3" key="1">
    <citation type="submission" date="2019-06" db="EMBL/GenBank/DDBJ databases">
        <title>Genomics analysis of Aphanomyces spp. identifies a new class of oomycete effector associated with host adaptation.</title>
        <authorList>
            <person name="Gaulin E."/>
        </authorList>
    </citation>
    <scope>NUCLEOTIDE SEQUENCE [LARGE SCALE GENOMIC DNA]</scope>
    <source>
        <strain evidence="2 3">E</strain>
    </source>
</reference>
<comment type="caution">
    <text evidence="2">The sequence shown here is derived from an EMBL/GenBank/DDBJ whole genome shotgun (WGS) entry which is preliminary data.</text>
</comment>
<dbReference type="Pfam" id="PF07727">
    <property type="entry name" value="RVT_2"/>
    <property type="match status" value="1"/>
</dbReference>
<dbReference type="InterPro" id="IPR043502">
    <property type="entry name" value="DNA/RNA_pol_sf"/>
</dbReference>
<dbReference type="InterPro" id="IPR013103">
    <property type="entry name" value="RVT_2"/>
</dbReference>
<dbReference type="AlphaFoldDB" id="A0A6A5AY57"/>
<feature type="domain" description="Reverse transcriptase Ty1/copia-type" evidence="1">
    <location>
        <begin position="60"/>
        <end position="188"/>
    </location>
</feature>
<dbReference type="SUPFAM" id="SSF56672">
    <property type="entry name" value="DNA/RNA polymerases"/>
    <property type="match status" value="1"/>
</dbReference>
<dbReference type="EMBL" id="VJMI01005365">
    <property type="protein sequence ID" value="KAF0769677.1"/>
    <property type="molecule type" value="Genomic_DNA"/>
</dbReference>
<evidence type="ECO:0000313" key="2">
    <source>
        <dbReference type="EMBL" id="KAF0769677.1"/>
    </source>
</evidence>
<organism evidence="2 3">
    <name type="scientific">Aphanomyces astaci</name>
    <name type="common">Crayfish plague agent</name>
    <dbReference type="NCBI Taxonomy" id="112090"/>
    <lineage>
        <taxon>Eukaryota</taxon>
        <taxon>Sar</taxon>
        <taxon>Stramenopiles</taxon>
        <taxon>Oomycota</taxon>
        <taxon>Saprolegniomycetes</taxon>
        <taxon>Saprolegniales</taxon>
        <taxon>Verrucalvaceae</taxon>
        <taxon>Aphanomyces</taxon>
    </lineage>
</organism>
<name>A0A6A5AY57_APHAT</name>
<proteinExistence type="predicted"/>
<accession>A0A6A5AY57</accession>
<dbReference type="PANTHER" id="PTHR11439:SF483">
    <property type="entry name" value="PEPTIDE SYNTHASE GLIP-LIKE, PUTATIVE (AFU_ORTHOLOGUE AFUA_3G12920)-RELATED"/>
    <property type="match status" value="1"/>
</dbReference>
<dbReference type="Proteomes" id="UP000469452">
    <property type="component" value="Unassembled WGS sequence"/>
</dbReference>
<dbReference type="PANTHER" id="PTHR11439">
    <property type="entry name" value="GAG-POL-RELATED RETROTRANSPOSON"/>
    <property type="match status" value="1"/>
</dbReference>
<evidence type="ECO:0000313" key="3">
    <source>
        <dbReference type="Proteomes" id="UP000469452"/>
    </source>
</evidence>
<gene>
    <name evidence="2" type="ORF">AaE_002676</name>
</gene>
<sequence>MAAEHASLLANDVWLLTDLPKGRKAMKSKWIWKVKYLSTGEIERFKACLVIKGFLQIAGKALYGLKQVPRQWHKKLDAFVCTLGFKRCYKDQYIYVLRDADDAVSAYFAVYVDDITLAGKDVAILARLKTCTEGQFAITDTGELDFLLGIKIQRDRQARTLYMHQNLFIQDLLARFNMAGCHPAPTPQAQGVPTVEAPDTLDVPYQSLVGALQYLVSATRPDIANATHWRLAKRVLKYLSGTSTLGVYYDGRIHSTPIAYSDADFVNDNNTKHIRLQFHFLEDLAADGTLTIQYINTKYSIADILTKGLAQTGFEKLSFLFGLRLLQSNQS</sequence>
<protein>
    <recommendedName>
        <fullName evidence="1">Reverse transcriptase Ty1/copia-type domain-containing protein</fullName>
    </recommendedName>
</protein>
<evidence type="ECO:0000259" key="1">
    <source>
        <dbReference type="Pfam" id="PF07727"/>
    </source>
</evidence>